<accession>A0ABX5KJ54</accession>
<dbReference type="SUPFAM" id="SSF56935">
    <property type="entry name" value="Porins"/>
    <property type="match status" value="1"/>
</dbReference>
<evidence type="ECO:0000256" key="4">
    <source>
        <dbReference type="ARBA" id="ARBA00022452"/>
    </source>
</evidence>
<dbReference type="InterPro" id="IPR050298">
    <property type="entry name" value="Gram-neg_bact_OMP"/>
</dbReference>
<name>A0ABX5KJ54_9BURK</name>
<dbReference type="Proteomes" id="UP000245712">
    <property type="component" value="Unassembled WGS sequence"/>
</dbReference>
<keyword evidence="14" id="KW-1185">Reference proteome</keyword>
<evidence type="ECO:0000256" key="9">
    <source>
        <dbReference type="ARBA" id="ARBA00023136"/>
    </source>
</evidence>
<evidence type="ECO:0000256" key="1">
    <source>
        <dbReference type="ARBA" id="ARBA00004571"/>
    </source>
</evidence>
<dbReference type="PANTHER" id="PTHR34501:SF9">
    <property type="entry name" value="MAJOR OUTER MEMBRANE PROTEIN P.IA"/>
    <property type="match status" value="1"/>
</dbReference>
<comment type="subunit">
    <text evidence="2">Homotrimer.</text>
</comment>
<evidence type="ECO:0000256" key="6">
    <source>
        <dbReference type="ARBA" id="ARBA00022729"/>
    </source>
</evidence>
<keyword evidence="6 11" id="KW-0732">Signal</keyword>
<dbReference type="InterPro" id="IPR033900">
    <property type="entry name" value="Gram_neg_porin_domain"/>
</dbReference>
<dbReference type="EMBL" id="QEOB01000018">
    <property type="protein sequence ID" value="PVX75203.1"/>
    <property type="molecule type" value="Genomic_DNA"/>
</dbReference>
<evidence type="ECO:0000313" key="13">
    <source>
        <dbReference type="EMBL" id="PVX75203.1"/>
    </source>
</evidence>
<keyword evidence="9" id="KW-0472">Membrane</keyword>
<keyword evidence="7" id="KW-0406">Ion transport</keyword>
<dbReference type="PANTHER" id="PTHR34501">
    <property type="entry name" value="PROTEIN YDDL-RELATED"/>
    <property type="match status" value="1"/>
</dbReference>
<feature type="domain" description="Porin" evidence="12">
    <location>
        <begin position="17"/>
        <end position="330"/>
    </location>
</feature>
<dbReference type="PROSITE" id="PS51257">
    <property type="entry name" value="PROKAR_LIPOPROTEIN"/>
    <property type="match status" value="1"/>
</dbReference>
<keyword evidence="4" id="KW-1134">Transmembrane beta strand</keyword>
<comment type="subcellular location">
    <subcellularLocation>
        <location evidence="1">Cell outer membrane</location>
        <topology evidence="1">Multi-pass membrane protein</topology>
    </subcellularLocation>
</comment>
<dbReference type="PRINTS" id="PR00184">
    <property type="entry name" value="NEISSPPORIN"/>
</dbReference>
<dbReference type="CDD" id="cd00342">
    <property type="entry name" value="gram_neg_porins"/>
    <property type="match status" value="1"/>
</dbReference>
<dbReference type="InterPro" id="IPR023614">
    <property type="entry name" value="Porin_dom_sf"/>
</dbReference>
<dbReference type="Gene3D" id="2.40.160.10">
    <property type="entry name" value="Porin"/>
    <property type="match status" value="1"/>
</dbReference>
<keyword evidence="3" id="KW-0813">Transport</keyword>
<protein>
    <submittedName>
        <fullName evidence="13">Porin</fullName>
    </submittedName>
</protein>
<feature type="chain" id="PRO_5046051271" evidence="11">
    <location>
        <begin position="28"/>
        <end position="365"/>
    </location>
</feature>
<evidence type="ECO:0000259" key="12">
    <source>
        <dbReference type="Pfam" id="PF13609"/>
    </source>
</evidence>
<feature type="signal peptide" evidence="11">
    <location>
        <begin position="1"/>
        <end position="27"/>
    </location>
</feature>
<keyword evidence="10" id="KW-0998">Cell outer membrane</keyword>
<evidence type="ECO:0000256" key="10">
    <source>
        <dbReference type="ARBA" id="ARBA00023237"/>
    </source>
</evidence>
<comment type="caution">
    <text evidence="13">The sequence shown here is derived from an EMBL/GenBank/DDBJ whole genome shotgun (WGS) entry which is preliminary data.</text>
</comment>
<proteinExistence type="predicted"/>
<keyword evidence="5" id="KW-0812">Transmembrane</keyword>
<evidence type="ECO:0000256" key="8">
    <source>
        <dbReference type="ARBA" id="ARBA00023114"/>
    </source>
</evidence>
<evidence type="ECO:0000256" key="3">
    <source>
        <dbReference type="ARBA" id="ARBA00022448"/>
    </source>
</evidence>
<dbReference type="Pfam" id="PF13609">
    <property type="entry name" value="Porin_4"/>
    <property type="match status" value="1"/>
</dbReference>
<reference evidence="13 14" key="1">
    <citation type="submission" date="2018-05" db="EMBL/GenBank/DDBJ databases">
        <title>Genomic Encyclopedia of Type Strains, Phase IV (KMG-V): Genome sequencing to study the core and pangenomes of soil and plant-associated prokaryotes.</title>
        <authorList>
            <person name="Whitman W."/>
        </authorList>
    </citation>
    <scope>NUCLEOTIDE SEQUENCE [LARGE SCALE GENOMIC DNA]</scope>
    <source>
        <strain evidence="13 14">SCZa-39</strain>
    </source>
</reference>
<evidence type="ECO:0000313" key="14">
    <source>
        <dbReference type="Proteomes" id="UP000245712"/>
    </source>
</evidence>
<evidence type="ECO:0000256" key="5">
    <source>
        <dbReference type="ARBA" id="ARBA00022692"/>
    </source>
</evidence>
<evidence type="ECO:0000256" key="7">
    <source>
        <dbReference type="ARBA" id="ARBA00023065"/>
    </source>
</evidence>
<evidence type="ECO:0000256" key="2">
    <source>
        <dbReference type="ARBA" id="ARBA00011233"/>
    </source>
</evidence>
<dbReference type="InterPro" id="IPR002299">
    <property type="entry name" value="Porin_Neis"/>
</dbReference>
<evidence type="ECO:0000256" key="11">
    <source>
        <dbReference type="SAM" id="SignalP"/>
    </source>
</evidence>
<gene>
    <name evidence="13" type="ORF">C7402_118135</name>
</gene>
<sequence length="365" mass="37350">MLKTSVSLACAAASGCALLCVPAAAHAEGSVTLYGIVDGSVLVTSRTRDSATGQNDGARVSVTDSGLSPSMFGLAGKEDLGGGLTAEFKLESGVNVADGGLNNSNGNLFGRQAWLALRGDFGEVKTGLQYSPFFLALYDLDPRGCSQFGSSLVPYLNNVVGTGIFNANALSYSTPVLAGFQGRAMIGLGGEAGNFSAGRQYSLSLRYDNGTLAAQAAFYDGNGGGTVATPLPTTVPFIGRMLGASYKIGSLTAKASFASYKVAGGFSSNVYGGGLDYFVLPQFDVNGGAWFTSDRNDTGNHSILAAIGANYLLSRATTLYAQLGVVDNHGAMNTGLDVDGRAVDSALYGVHGTTVGGNVGVRHIF</sequence>
<organism evidence="13 14">
    <name type="scientific">Paraburkholderia unamae</name>
    <dbReference type="NCBI Taxonomy" id="219649"/>
    <lineage>
        <taxon>Bacteria</taxon>
        <taxon>Pseudomonadati</taxon>
        <taxon>Pseudomonadota</taxon>
        <taxon>Betaproteobacteria</taxon>
        <taxon>Burkholderiales</taxon>
        <taxon>Burkholderiaceae</taxon>
        <taxon>Paraburkholderia</taxon>
    </lineage>
</organism>
<keyword evidence="8" id="KW-0626">Porin</keyword>